<gene>
    <name evidence="1" type="ORF">RI129_009925</name>
</gene>
<dbReference type="EMBL" id="JAVRBK010000007">
    <property type="protein sequence ID" value="KAK5641378.1"/>
    <property type="molecule type" value="Genomic_DNA"/>
</dbReference>
<comment type="caution">
    <text evidence="1">The sequence shown here is derived from an EMBL/GenBank/DDBJ whole genome shotgun (WGS) entry which is preliminary data.</text>
</comment>
<sequence length="117" mass="13465">MQTFPYSRQRNRPPSYRLLAGSRGASKELNVGKTKYWEGNCFDAYIQAQKETLSFRQIENEEARTTLIKDLSHVVERLRSEAVKPALPTTSVDTLRLDEIQNLKYELQVCNLTVLTS</sequence>
<evidence type="ECO:0000313" key="2">
    <source>
        <dbReference type="Proteomes" id="UP001329430"/>
    </source>
</evidence>
<organism evidence="1 2">
    <name type="scientific">Pyrocoelia pectoralis</name>
    <dbReference type="NCBI Taxonomy" id="417401"/>
    <lineage>
        <taxon>Eukaryota</taxon>
        <taxon>Metazoa</taxon>
        <taxon>Ecdysozoa</taxon>
        <taxon>Arthropoda</taxon>
        <taxon>Hexapoda</taxon>
        <taxon>Insecta</taxon>
        <taxon>Pterygota</taxon>
        <taxon>Neoptera</taxon>
        <taxon>Endopterygota</taxon>
        <taxon>Coleoptera</taxon>
        <taxon>Polyphaga</taxon>
        <taxon>Elateriformia</taxon>
        <taxon>Elateroidea</taxon>
        <taxon>Lampyridae</taxon>
        <taxon>Lampyrinae</taxon>
        <taxon>Pyrocoelia</taxon>
    </lineage>
</organism>
<name>A0AAN7ZJC3_9COLE</name>
<reference evidence="1 2" key="1">
    <citation type="journal article" date="2024" name="Insects">
        <title>An Improved Chromosome-Level Genome Assembly of the Firefly Pyrocoelia pectoralis.</title>
        <authorList>
            <person name="Fu X."/>
            <person name="Meyer-Rochow V.B."/>
            <person name="Ballantyne L."/>
            <person name="Zhu X."/>
        </authorList>
    </citation>
    <scope>NUCLEOTIDE SEQUENCE [LARGE SCALE GENOMIC DNA]</scope>
    <source>
        <strain evidence="1">XCY_ONT2</strain>
    </source>
</reference>
<keyword evidence="2" id="KW-1185">Reference proteome</keyword>
<protein>
    <submittedName>
        <fullName evidence="1">Uncharacterized protein</fullName>
    </submittedName>
</protein>
<evidence type="ECO:0000313" key="1">
    <source>
        <dbReference type="EMBL" id="KAK5641378.1"/>
    </source>
</evidence>
<proteinExistence type="predicted"/>
<dbReference type="AlphaFoldDB" id="A0AAN7ZJC3"/>
<accession>A0AAN7ZJC3</accession>
<dbReference type="Proteomes" id="UP001329430">
    <property type="component" value="Chromosome 7"/>
</dbReference>